<dbReference type="Proteomes" id="UP000297641">
    <property type="component" value="Unassembled WGS sequence"/>
</dbReference>
<feature type="compositionally biased region" description="Acidic residues" evidence="1">
    <location>
        <begin position="1398"/>
        <end position="1412"/>
    </location>
</feature>
<keyword evidence="2" id="KW-0472">Membrane</keyword>
<organism evidence="3 4">
    <name type="scientific">Leptospira bouyouniensis</name>
    <dbReference type="NCBI Taxonomy" id="2484911"/>
    <lineage>
        <taxon>Bacteria</taxon>
        <taxon>Pseudomonadati</taxon>
        <taxon>Spirochaetota</taxon>
        <taxon>Spirochaetia</taxon>
        <taxon>Leptospirales</taxon>
        <taxon>Leptospiraceae</taxon>
        <taxon>Leptospira</taxon>
    </lineage>
</organism>
<evidence type="ECO:0000256" key="2">
    <source>
        <dbReference type="SAM" id="Phobius"/>
    </source>
</evidence>
<keyword evidence="2" id="KW-0812">Transmembrane</keyword>
<reference evidence="3 4" key="1">
    <citation type="journal article" date="2019" name="PLoS Negl. Trop. Dis.">
        <title>Revisiting the worldwide diversity of Leptospira species in the environment.</title>
        <authorList>
            <person name="Vincent A.T."/>
            <person name="Schiettekatte O."/>
            <person name="Bourhy P."/>
            <person name="Veyrier F.J."/>
            <person name="Picardeau M."/>
        </authorList>
    </citation>
    <scope>NUCLEOTIDE SEQUENCE [LARGE SCALE GENOMIC DNA]</scope>
    <source>
        <strain evidence="3 4">201800273</strain>
    </source>
</reference>
<dbReference type="EMBL" id="RQFT01000002">
    <property type="protein sequence ID" value="TGL09161.1"/>
    <property type="molecule type" value="Genomic_DNA"/>
</dbReference>
<comment type="caution">
    <text evidence="3">The sequence shown here is derived from an EMBL/GenBank/DDBJ whole genome shotgun (WGS) entry which is preliminary data.</text>
</comment>
<sequence length="1959" mass="206535">MKKLNAKGNHFTWISLFWKKSNQRYTSAILIFAYLLTFFSPLVSLSAQVTVPVLNNQQFQNQDLMEAYAIADRQATSVEHWDTLVNTYLYNLYTNWQETAEAKISEFVAAVNTSDAYNSVEAYREYVYNGLQGQKAILEQNWMEEAETAIQLRRESFLLSNTLSTYNSVEVNSTQTQTNLGTNPNQNAIEQAQEAVRIAREQWEREHANAIANGLFQYELAIGSADRTYENLVSQIATTESQFLTQLENLRTYENTVRTQISTKVNQLQTYLQSNSVFYETDANGTPIIDINHLTSDGQNLKSLMTQMQDAIANKSSLTTISGMLKDYLAAQESVAASNKSYWQGKVYGVSDLNNIISAANVGNNFLSDPVIAAIKSYFDNGYDVNALKSFINQRLGLNTNFKYVQSISAIDMVGTSSSYNPYPVTIGSGGTGENYSSVGDNAFTYWATGCGYWGVFLCITQDFQEESVRTNLEFTLYDANADSNASAWGSYSTSLDGMVSTWESAIIPAISNWENQVSLYASQYASWKAQSESILAEAALTRDAEVSGISEARANWLSKMNALQQSGDVVWGTVESSLSEKSAAIQNAVSSGITGKELSDFISSKASDLTEILSVLPQRPTVELDTKLIQTAGLQTPQVSDSFFTAANNSFLTDLGSIQQFMNSLDKTFTGAQNLALANSMNTIAENATMNGMSQIYNSLTAAGATASYDSNGNIVVTQSIYNGQANLRAGADATSASSYDAGMSNYSTVVVAPESIKLSNTGGLFDTWNNSTIFTEFQSNANQFSSSFNQVAARLNSSLTDVARMNQRGAEAFQASAISQANTAQMVKSLAETLASGGTVQSWAKSQAEGYVKSQVAQAISNATGGAVSADLIVAFLNKRQADKAKKEAERKKTMQVVQTVAAIATVIAVGVMTGGFGLVGSVGTAGGTGGGAAVAGGSGGAAVAGGSGGAAIAGGSGGAAIAGGSGGGFLSAVGSIASSVGSAFVSVASSVATFFTTTVPTFVAGVSSAVVTGISTVLSSTEALMVLAANTTVQTISGYEIGGNNGAAAGFVNGVAMVGTGGGLGLHISENEGNFGAAIGINAGGIAAGLSVDPTGSLSAQIGLALGSPAGPTVGVNIGPGGNTTGVVTVPFNPATGFEVSFGDGQATEVGIVTNVGVGTGTNVSIGTGGVEISTNVGNVTSNVGVDTNGNITGDINLNNGPGGTYDVSFGTGQATTVTVTNGNTNAVIGPDGVTVTTTTGSTEAIVNVNGDGEISGNVTSVNPGGSYEVSFGTGEATTIVATDGTSEVQIGPDGVSVSTEINGEQVSVDSNGNTTINGSTPEELINSIDLTNPLTFGVSPEAFADLTAGLAIDEVNGFVDFLNSYPADLAALGLSGMLGAYLFTIGRREEEEDALLDGETESDQDQPVDGETTITDRGGVPLDGAGGGASPGLSMKDPNIGPGGTYIDAQFTFKSIADTKAKLEAYNAKFGTNFTYAELMFYNTPYDTAGPSPGNSAGSSIIPADKKMFFPPFGSTIDNSDLFQLEEFVIDPNDKLFLYKQVNAFNLNNGTEYTWQQIADLNGIKNPNEIKTVTKFYIPSNIDRAANGLESLGDIRKAAAEKAKAELIIKMMKEESSNVANREDLVGTPGDLSGPEKLGWEIISIKPPVTLQYPGGYFTSPLNPEVIYEQKLSGYNKDGSPAVNMQKVTEKLVTDENGYTYRKKTFEVWDATSDPADWVTLNHGDAITSDPEGRLRVIPQGKIEEYITKNNIHNAQVTVNGMDNQGLDAIQMYQATTAIRNQESPREAVIPTFHIFKDDNLANNAKDVVQGSYNPATNGYFGSQSVIESIQKFISAGAFTEGGTLIGHSAGAFNVARAISAGLKSKAIDLEKLENLNVQTYGGVHDMILNSVVNSWIDTYNSKDVADLVSYPGEDKTKDNYVKITDSTGPAYNESVVRHNFLTEYTDDFREHQEI</sequence>
<dbReference type="InterPro" id="IPR030885">
    <property type="entry name" value="Lepto_longest"/>
</dbReference>
<dbReference type="RefSeq" id="WP_135769976.1">
    <property type="nucleotide sequence ID" value="NZ_RQFT01000002.1"/>
</dbReference>
<dbReference type="NCBIfam" id="TIGR04388">
    <property type="entry name" value="Lepto_longest"/>
    <property type="match status" value="2"/>
</dbReference>
<gene>
    <name evidence="3" type="ORF">EHQ43_01515</name>
</gene>
<proteinExistence type="predicted"/>
<evidence type="ECO:0000256" key="1">
    <source>
        <dbReference type="SAM" id="MobiDB-lite"/>
    </source>
</evidence>
<keyword evidence="2" id="KW-1133">Transmembrane helix</keyword>
<feature type="region of interest" description="Disordered" evidence="1">
    <location>
        <begin position="1398"/>
        <end position="1441"/>
    </location>
</feature>
<evidence type="ECO:0000313" key="3">
    <source>
        <dbReference type="EMBL" id="TGL09161.1"/>
    </source>
</evidence>
<accession>A0A7I0HWH0</accession>
<feature type="transmembrane region" description="Helical" evidence="2">
    <location>
        <begin position="899"/>
        <end position="922"/>
    </location>
</feature>
<name>A0A7I0HWH0_9LEPT</name>
<protein>
    <submittedName>
        <fullName evidence="3">TIGR04388 family protein</fullName>
    </submittedName>
</protein>
<evidence type="ECO:0000313" key="4">
    <source>
        <dbReference type="Proteomes" id="UP000297641"/>
    </source>
</evidence>